<feature type="transmembrane region" description="Helical" evidence="1">
    <location>
        <begin position="60"/>
        <end position="80"/>
    </location>
</feature>
<evidence type="ECO:0000313" key="3">
    <source>
        <dbReference type="Proteomes" id="UP000439903"/>
    </source>
</evidence>
<evidence type="ECO:0000313" key="2">
    <source>
        <dbReference type="EMBL" id="KAF0482706.1"/>
    </source>
</evidence>
<protein>
    <submittedName>
        <fullName evidence="2">ParA-like plasmid partition protein</fullName>
    </submittedName>
</protein>
<dbReference type="Proteomes" id="UP000439903">
    <property type="component" value="Unassembled WGS sequence"/>
</dbReference>
<keyword evidence="1" id="KW-1133">Transmembrane helix</keyword>
<keyword evidence="1" id="KW-0812">Transmembrane</keyword>
<gene>
    <name evidence="2" type="ORF">F8M41_023389</name>
</gene>
<proteinExistence type="predicted"/>
<keyword evidence="3" id="KW-1185">Reference proteome</keyword>
<name>A0A8H4ADH5_GIGMA</name>
<keyword evidence="1" id="KW-0472">Membrane</keyword>
<accession>A0A8H4ADH5</accession>
<organism evidence="2 3">
    <name type="scientific">Gigaspora margarita</name>
    <dbReference type="NCBI Taxonomy" id="4874"/>
    <lineage>
        <taxon>Eukaryota</taxon>
        <taxon>Fungi</taxon>
        <taxon>Fungi incertae sedis</taxon>
        <taxon>Mucoromycota</taxon>
        <taxon>Glomeromycotina</taxon>
        <taxon>Glomeromycetes</taxon>
        <taxon>Diversisporales</taxon>
        <taxon>Gigasporaceae</taxon>
        <taxon>Gigaspora</taxon>
    </lineage>
</organism>
<sequence length="103" mass="11537">MALTRLSTLAEAKAIQEYLKKAGYAFSPYFVMEKASYKQVQNEGKTEAKYQSLAKQAKELVNIVIIVIVVIIVNVVIIVISSNIRPSLTKSSFISYLLFLNFS</sequence>
<comment type="caution">
    <text evidence="2">The sequence shown here is derived from an EMBL/GenBank/DDBJ whole genome shotgun (WGS) entry which is preliminary data.</text>
</comment>
<dbReference type="AlphaFoldDB" id="A0A8H4ADH5"/>
<reference evidence="2 3" key="1">
    <citation type="journal article" date="2019" name="Environ. Microbiol.">
        <title>At the nexus of three kingdoms: the genome of the mycorrhizal fungus Gigaspora margarita provides insights into plant, endobacterial and fungal interactions.</title>
        <authorList>
            <person name="Venice F."/>
            <person name="Ghignone S."/>
            <person name="Salvioli di Fossalunga A."/>
            <person name="Amselem J."/>
            <person name="Novero M."/>
            <person name="Xianan X."/>
            <person name="Sedzielewska Toro K."/>
            <person name="Morin E."/>
            <person name="Lipzen A."/>
            <person name="Grigoriev I.V."/>
            <person name="Henrissat B."/>
            <person name="Martin F.M."/>
            <person name="Bonfante P."/>
        </authorList>
    </citation>
    <scope>NUCLEOTIDE SEQUENCE [LARGE SCALE GENOMIC DNA]</scope>
    <source>
        <strain evidence="2 3">BEG34</strain>
    </source>
</reference>
<dbReference type="OrthoDB" id="2418308at2759"/>
<evidence type="ECO:0000256" key="1">
    <source>
        <dbReference type="SAM" id="Phobius"/>
    </source>
</evidence>
<dbReference type="EMBL" id="WTPW01000759">
    <property type="protein sequence ID" value="KAF0482706.1"/>
    <property type="molecule type" value="Genomic_DNA"/>
</dbReference>